<protein>
    <submittedName>
        <fullName evidence="2">Transposase</fullName>
    </submittedName>
</protein>
<dbReference type="InterPro" id="IPR002686">
    <property type="entry name" value="Transposase_17"/>
</dbReference>
<evidence type="ECO:0000313" key="2">
    <source>
        <dbReference type="EMBL" id="QDQ73674.1"/>
    </source>
</evidence>
<dbReference type="PANTHER" id="PTHR36966:SF1">
    <property type="entry name" value="REP-ASSOCIATED TYROSINE TRANSPOSASE"/>
    <property type="match status" value="1"/>
</dbReference>
<dbReference type="RefSeq" id="WP_143879186.1">
    <property type="nucleotide sequence ID" value="NZ_BAABLZ010000001.1"/>
</dbReference>
<dbReference type="AlphaFoldDB" id="A0A516V571"/>
<sequence length="155" mass="17380">MDDKPHSHRLRIGRRSEVGGCYLLTTCCNGRQARFANPEAADIVLDALHWLVREGRMELLAAVVMPDHLHLVAVLRHGSLGGLMHGIKRHAALAINRAETRSGGPLWQPGYHDRALRSDQAVEAAIGYCLKNPVRAGLVEDFREYPHWWCKFGLD</sequence>
<accession>A0A516V571</accession>
<dbReference type="SMART" id="SM01321">
    <property type="entry name" value="Y1_Tnp"/>
    <property type="match status" value="1"/>
</dbReference>
<evidence type="ECO:0000259" key="1">
    <source>
        <dbReference type="SMART" id="SM01321"/>
    </source>
</evidence>
<dbReference type="OrthoDB" id="9791101at2"/>
<proteinExistence type="predicted"/>
<gene>
    <name evidence="2" type="ORF">FNZ56_07190</name>
</gene>
<feature type="domain" description="Transposase IS200-like" evidence="1">
    <location>
        <begin position="17"/>
        <end position="132"/>
    </location>
</feature>
<dbReference type="Proteomes" id="UP000315891">
    <property type="component" value="Chromosome"/>
</dbReference>
<evidence type="ECO:0000313" key="3">
    <source>
        <dbReference type="Proteomes" id="UP000315891"/>
    </source>
</evidence>
<dbReference type="InterPro" id="IPR052715">
    <property type="entry name" value="RAYT_transposase"/>
</dbReference>
<dbReference type="SUPFAM" id="SSF143422">
    <property type="entry name" value="Transposase IS200-like"/>
    <property type="match status" value="1"/>
</dbReference>
<reference evidence="2 3" key="1">
    <citation type="submission" date="2019-07" db="EMBL/GenBank/DDBJ databases">
        <title>Lysobacter weifangensis sp. nov., isolated from bensulfuron-methyl contaminated farmland soil.</title>
        <authorList>
            <person name="Zhao H."/>
        </authorList>
    </citation>
    <scope>NUCLEOTIDE SEQUENCE [LARGE SCALE GENOMIC DNA]</scope>
    <source>
        <strain evidence="2 3">CC-Bw-6</strain>
    </source>
</reference>
<organism evidence="2 3">
    <name type="scientific">Pseudoluteimonas lycopersici</name>
    <dbReference type="NCBI Taxonomy" id="1324796"/>
    <lineage>
        <taxon>Bacteria</taxon>
        <taxon>Pseudomonadati</taxon>
        <taxon>Pseudomonadota</taxon>
        <taxon>Gammaproteobacteria</taxon>
        <taxon>Lysobacterales</taxon>
        <taxon>Lysobacteraceae</taxon>
        <taxon>Pseudoluteimonas</taxon>
    </lineage>
</organism>
<dbReference type="GO" id="GO:0006313">
    <property type="term" value="P:DNA transposition"/>
    <property type="evidence" value="ECO:0007669"/>
    <property type="project" value="InterPro"/>
</dbReference>
<dbReference type="Gene3D" id="3.30.70.1290">
    <property type="entry name" value="Transposase IS200-like"/>
    <property type="match status" value="1"/>
</dbReference>
<name>A0A516V571_9GAMM</name>
<dbReference type="GO" id="GO:0004803">
    <property type="term" value="F:transposase activity"/>
    <property type="evidence" value="ECO:0007669"/>
    <property type="project" value="InterPro"/>
</dbReference>
<dbReference type="Pfam" id="PF01797">
    <property type="entry name" value="Y1_Tnp"/>
    <property type="match status" value="1"/>
</dbReference>
<dbReference type="NCBIfam" id="NF047646">
    <property type="entry name" value="REP_Tyr_transpos"/>
    <property type="match status" value="1"/>
</dbReference>
<keyword evidence="3" id="KW-1185">Reference proteome</keyword>
<dbReference type="EMBL" id="CP041742">
    <property type="protein sequence ID" value="QDQ73674.1"/>
    <property type="molecule type" value="Genomic_DNA"/>
</dbReference>
<dbReference type="PANTHER" id="PTHR36966">
    <property type="entry name" value="REP-ASSOCIATED TYROSINE TRANSPOSASE"/>
    <property type="match status" value="1"/>
</dbReference>
<dbReference type="GO" id="GO:0043565">
    <property type="term" value="F:sequence-specific DNA binding"/>
    <property type="evidence" value="ECO:0007669"/>
    <property type="project" value="TreeGrafter"/>
</dbReference>
<dbReference type="InterPro" id="IPR036515">
    <property type="entry name" value="Transposase_17_sf"/>
</dbReference>